<dbReference type="Pfam" id="PF12697">
    <property type="entry name" value="Abhydrolase_6"/>
    <property type="match status" value="1"/>
</dbReference>
<dbReference type="KEGG" id="gtt:GUITHDRAFT_112991"/>
<dbReference type="eggNOG" id="KOG2382">
    <property type="taxonomic scope" value="Eukaryota"/>
</dbReference>
<dbReference type="OMA" id="VGVPPWR"/>
<comment type="similarity">
    <text evidence="1">Belongs to the peptidase S33 family.</text>
</comment>
<reference evidence="5" key="3">
    <citation type="submission" date="2015-06" db="UniProtKB">
        <authorList>
            <consortium name="EnsemblProtists"/>
        </authorList>
    </citation>
    <scope>IDENTIFICATION</scope>
</reference>
<dbReference type="InterPro" id="IPR029058">
    <property type="entry name" value="AB_hydrolase_fold"/>
</dbReference>
<dbReference type="STRING" id="905079.L1IYL0"/>
<evidence type="ECO:0000313" key="4">
    <source>
        <dbReference type="EMBL" id="EKX40989.1"/>
    </source>
</evidence>
<name>L1IYL0_GUITC</name>
<evidence type="ECO:0000256" key="2">
    <source>
        <dbReference type="ARBA" id="ARBA00022801"/>
    </source>
</evidence>
<dbReference type="OrthoDB" id="8119704at2759"/>
<dbReference type="SUPFAM" id="SSF53474">
    <property type="entry name" value="alpha/beta-Hydrolases"/>
    <property type="match status" value="1"/>
</dbReference>
<evidence type="ECO:0000313" key="6">
    <source>
        <dbReference type="Proteomes" id="UP000011087"/>
    </source>
</evidence>
<gene>
    <name evidence="4" type="ORF">GUITHDRAFT_112991</name>
</gene>
<accession>L1IYL0</accession>
<reference evidence="6" key="2">
    <citation type="submission" date="2012-11" db="EMBL/GenBank/DDBJ databases">
        <authorList>
            <person name="Kuo A."/>
            <person name="Curtis B.A."/>
            <person name="Tanifuji G."/>
            <person name="Burki F."/>
            <person name="Gruber A."/>
            <person name="Irimia M."/>
            <person name="Maruyama S."/>
            <person name="Arias M.C."/>
            <person name="Ball S.G."/>
            <person name="Gile G.H."/>
            <person name="Hirakawa Y."/>
            <person name="Hopkins J.F."/>
            <person name="Rensing S.A."/>
            <person name="Schmutz J."/>
            <person name="Symeonidi A."/>
            <person name="Elias M."/>
            <person name="Eveleigh R.J."/>
            <person name="Herman E.K."/>
            <person name="Klute M.J."/>
            <person name="Nakayama T."/>
            <person name="Obornik M."/>
            <person name="Reyes-Prieto A."/>
            <person name="Armbrust E.V."/>
            <person name="Aves S.J."/>
            <person name="Beiko R.G."/>
            <person name="Coutinho P."/>
            <person name="Dacks J.B."/>
            <person name="Durnford D.G."/>
            <person name="Fast N.M."/>
            <person name="Green B.R."/>
            <person name="Grisdale C."/>
            <person name="Hempe F."/>
            <person name="Henrissat B."/>
            <person name="Hoppner M.P."/>
            <person name="Ishida K.-I."/>
            <person name="Kim E."/>
            <person name="Koreny L."/>
            <person name="Kroth P.G."/>
            <person name="Liu Y."/>
            <person name="Malik S.-B."/>
            <person name="Maier U.G."/>
            <person name="McRose D."/>
            <person name="Mock T."/>
            <person name="Neilson J.A."/>
            <person name="Onodera N.T."/>
            <person name="Poole A.M."/>
            <person name="Pritham E.J."/>
            <person name="Richards T.A."/>
            <person name="Rocap G."/>
            <person name="Roy S.W."/>
            <person name="Sarai C."/>
            <person name="Schaack S."/>
            <person name="Shirato S."/>
            <person name="Slamovits C.H."/>
            <person name="Spencer D.F."/>
            <person name="Suzuki S."/>
            <person name="Worden A.Z."/>
            <person name="Zauner S."/>
            <person name="Barry K."/>
            <person name="Bell C."/>
            <person name="Bharti A.K."/>
            <person name="Crow J.A."/>
            <person name="Grimwood J."/>
            <person name="Kramer R."/>
            <person name="Lindquist E."/>
            <person name="Lucas S."/>
            <person name="Salamov A."/>
            <person name="McFadden G.I."/>
            <person name="Lane C.E."/>
            <person name="Keeling P.J."/>
            <person name="Gray M.W."/>
            <person name="Grigoriev I.V."/>
            <person name="Archibald J.M."/>
        </authorList>
    </citation>
    <scope>NUCLEOTIDE SEQUENCE</scope>
    <source>
        <strain evidence="6">CCMP2712</strain>
    </source>
</reference>
<dbReference type="HOGENOM" id="CLU_046770_0_0_1"/>
<dbReference type="InterPro" id="IPR000073">
    <property type="entry name" value="AB_hydrolase_1"/>
</dbReference>
<dbReference type="Gene3D" id="3.40.50.1820">
    <property type="entry name" value="alpha/beta hydrolase"/>
    <property type="match status" value="1"/>
</dbReference>
<evidence type="ECO:0000256" key="1">
    <source>
        <dbReference type="ARBA" id="ARBA00010088"/>
    </source>
</evidence>
<feature type="domain" description="AB hydrolase-1" evidence="3">
    <location>
        <begin position="55"/>
        <end position="321"/>
    </location>
</feature>
<dbReference type="EMBL" id="JH993027">
    <property type="protein sequence ID" value="EKX40989.1"/>
    <property type="molecule type" value="Genomic_DNA"/>
</dbReference>
<evidence type="ECO:0000259" key="3">
    <source>
        <dbReference type="Pfam" id="PF12697"/>
    </source>
</evidence>
<reference evidence="4 6" key="1">
    <citation type="journal article" date="2012" name="Nature">
        <title>Algal genomes reveal evolutionary mosaicism and the fate of nucleomorphs.</title>
        <authorList>
            <consortium name="DOE Joint Genome Institute"/>
            <person name="Curtis B.A."/>
            <person name="Tanifuji G."/>
            <person name="Burki F."/>
            <person name="Gruber A."/>
            <person name="Irimia M."/>
            <person name="Maruyama S."/>
            <person name="Arias M.C."/>
            <person name="Ball S.G."/>
            <person name="Gile G.H."/>
            <person name="Hirakawa Y."/>
            <person name="Hopkins J.F."/>
            <person name="Kuo A."/>
            <person name="Rensing S.A."/>
            <person name="Schmutz J."/>
            <person name="Symeonidi A."/>
            <person name="Elias M."/>
            <person name="Eveleigh R.J."/>
            <person name="Herman E.K."/>
            <person name="Klute M.J."/>
            <person name="Nakayama T."/>
            <person name="Obornik M."/>
            <person name="Reyes-Prieto A."/>
            <person name="Armbrust E.V."/>
            <person name="Aves S.J."/>
            <person name="Beiko R.G."/>
            <person name="Coutinho P."/>
            <person name="Dacks J.B."/>
            <person name="Durnford D.G."/>
            <person name="Fast N.M."/>
            <person name="Green B.R."/>
            <person name="Grisdale C.J."/>
            <person name="Hempel F."/>
            <person name="Henrissat B."/>
            <person name="Hoppner M.P."/>
            <person name="Ishida K."/>
            <person name="Kim E."/>
            <person name="Koreny L."/>
            <person name="Kroth P.G."/>
            <person name="Liu Y."/>
            <person name="Malik S.B."/>
            <person name="Maier U.G."/>
            <person name="McRose D."/>
            <person name="Mock T."/>
            <person name="Neilson J.A."/>
            <person name="Onodera N.T."/>
            <person name="Poole A.M."/>
            <person name="Pritham E.J."/>
            <person name="Richards T.A."/>
            <person name="Rocap G."/>
            <person name="Roy S.W."/>
            <person name="Sarai C."/>
            <person name="Schaack S."/>
            <person name="Shirato S."/>
            <person name="Slamovits C.H."/>
            <person name="Spencer D.F."/>
            <person name="Suzuki S."/>
            <person name="Worden A.Z."/>
            <person name="Zauner S."/>
            <person name="Barry K."/>
            <person name="Bell C."/>
            <person name="Bharti A.K."/>
            <person name="Crow J.A."/>
            <person name="Grimwood J."/>
            <person name="Kramer R."/>
            <person name="Lindquist E."/>
            <person name="Lucas S."/>
            <person name="Salamov A."/>
            <person name="McFadden G.I."/>
            <person name="Lane C.E."/>
            <person name="Keeling P.J."/>
            <person name="Gray M.W."/>
            <person name="Grigoriev I.V."/>
            <person name="Archibald J.M."/>
        </authorList>
    </citation>
    <scope>NUCLEOTIDE SEQUENCE</scope>
    <source>
        <strain evidence="4 6">CCMP2712</strain>
    </source>
</reference>
<dbReference type="AlphaFoldDB" id="L1IYL0"/>
<dbReference type="PaxDb" id="55529-EKX40989"/>
<keyword evidence="6" id="KW-1185">Reference proteome</keyword>
<dbReference type="Proteomes" id="UP000011087">
    <property type="component" value="Unassembled WGS sequence"/>
</dbReference>
<keyword evidence="2" id="KW-0378">Hydrolase</keyword>
<dbReference type="EnsemblProtists" id="EKX40989">
    <property type="protein sequence ID" value="EKX40989"/>
    <property type="gene ID" value="GUITHDRAFT_112991"/>
</dbReference>
<organism evidence="4">
    <name type="scientific">Guillardia theta (strain CCMP2712)</name>
    <name type="common">Cryptophyte</name>
    <dbReference type="NCBI Taxonomy" id="905079"/>
    <lineage>
        <taxon>Eukaryota</taxon>
        <taxon>Cryptophyceae</taxon>
        <taxon>Pyrenomonadales</taxon>
        <taxon>Geminigeraceae</taxon>
        <taxon>Guillardia</taxon>
    </lineage>
</organism>
<dbReference type="PANTHER" id="PTHR43248">
    <property type="entry name" value="2-SUCCINYL-6-HYDROXY-2,4-CYCLOHEXADIENE-1-CARBOXYLATE SYNTHASE"/>
    <property type="match status" value="1"/>
</dbReference>
<dbReference type="PANTHER" id="PTHR43248:SF3">
    <property type="entry name" value="AB HYDROLASE-1 DOMAIN-CONTAINING PROTEIN"/>
    <property type="match status" value="1"/>
</dbReference>
<dbReference type="GeneID" id="17297581"/>
<dbReference type="GO" id="GO:0016787">
    <property type="term" value="F:hydrolase activity"/>
    <property type="evidence" value="ECO:0007669"/>
    <property type="project" value="UniProtKB-KW"/>
</dbReference>
<proteinExistence type="inferred from homology"/>
<protein>
    <recommendedName>
        <fullName evidence="3">AB hydrolase-1 domain-containing protein</fullName>
    </recommendedName>
</protein>
<sequence>MKRNLCVAGGGRRRYTSLVPSFYLVSAQRADTMTPHVPVPSTIEQVDRHKPVAFILHGILGNGRNWLPFARAMAHRLPDWQFLLLDLRGHGESPAPTQTRHTLRCCARDVEHLGERLGRAADVVIGHSFGGKVAMDLLACASHPPKTTWVLDSWMRRMPVERLLMQEGKGRPEEVNSITNNMIPGSSVEVMSIIEDFQTPIAERKIVADKLSSLGYSKATCAWMLSNLKQEKDSKGNKGYVWRFDLRVAKELILDAASVDSMPLLQEPRGHVGIIRAGHGLRWTAEAVKDLEACAERTSLVRSFLLPNTGHWIHVDAPEEVMNILTPSMERVHS</sequence>
<dbReference type="InterPro" id="IPR051601">
    <property type="entry name" value="Serine_prot/Carboxylest_S33"/>
</dbReference>
<evidence type="ECO:0000313" key="5">
    <source>
        <dbReference type="EnsemblProtists" id="EKX40989"/>
    </source>
</evidence>
<dbReference type="RefSeq" id="XP_005827969.1">
    <property type="nucleotide sequence ID" value="XM_005827912.1"/>
</dbReference>